<sequence length="205" mass="23766">MNTIIESGQPNIIDPNYWIIFPFEPQSTMIVGTSFKRFNLDNIREIIFSHSIVASMDKDFCQNICIQRFSTKPNDEQLFEEMFQNSLEEYQKEHGEYPKNVIIFHGKRYTDLKPAAKLIDERIKVTSFSIDKSSPIRFIKNNDEKVPIGTSVDLKFQQPILNRSTKEFAICSEICADGNRCKTTKYTVINDDSGMSDIQIKHLCY</sequence>
<dbReference type="KEGG" id="dpte:113793093"/>
<evidence type="ECO:0000313" key="2">
    <source>
        <dbReference type="Proteomes" id="UP000515146"/>
    </source>
</evidence>
<evidence type="ECO:0000259" key="1">
    <source>
        <dbReference type="Pfam" id="PF02171"/>
    </source>
</evidence>
<dbReference type="InParanoid" id="A0A6P6Y3A4"/>
<dbReference type="InterPro" id="IPR036397">
    <property type="entry name" value="RNaseH_sf"/>
</dbReference>
<dbReference type="Gene3D" id="3.30.420.10">
    <property type="entry name" value="Ribonuclease H-like superfamily/Ribonuclease H"/>
    <property type="match status" value="1"/>
</dbReference>
<reference evidence="3" key="1">
    <citation type="submission" date="2025-08" db="UniProtKB">
        <authorList>
            <consortium name="RefSeq"/>
        </authorList>
    </citation>
    <scope>IDENTIFICATION</scope>
    <source>
        <strain evidence="3">Airmid</strain>
    </source>
</reference>
<dbReference type="InterPro" id="IPR003165">
    <property type="entry name" value="Piwi"/>
</dbReference>
<feature type="domain" description="Piwi" evidence="1">
    <location>
        <begin position="26"/>
        <end position="205"/>
    </location>
</feature>
<organism evidence="2 3">
    <name type="scientific">Dermatophagoides pteronyssinus</name>
    <name type="common">European house dust mite</name>
    <dbReference type="NCBI Taxonomy" id="6956"/>
    <lineage>
        <taxon>Eukaryota</taxon>
        <taxon>Metazoa</taxon>
        <taxon>Ecdysozoa</taxon>
        <taxon>Arthropoda</taxon>
        <taxon>Chelicerata</taxon>
        <taxon>Arachnida</taxon>
        <taxon>Acari</taxon>
        <taxon>Acariformes</taxon>
        <taxon>Sarcoptiformes</taxon>
        <taxon>Astigmata</taxon>
        <taxon>Psoroptidia</taxon>
        <taxon>Analgoidea</taxon>
        <taxon>Pyroglyphidae</taxon>
        <taxon>Dermatophagoidinae</taxon>
        <taxon>Dermatophagoides</taxon>
    </lineage>
</organism>
<dbReference type="RefSeq" id="XP_027198859.1">
    <property type="nucleotide sequence ID" value="XM_027343058.1"/>
</dbReference>
<dbReference type="Pfam" id="PF02171">
    <property type="entry name" value="Piwi"/>
    <property type="match status" value="1"/>
</dbReference>
<evidence type="ECO:0000313" key="3">
    <source>
        <dbReference type="RefSeq" id="XP_027198859.1"/>
    </source>
</evidence>
<dbReference type="AlphaFoldDB" id="A0A6P6Y3A4"/>
<accession>A0A6P6Y3A4</accession>
<gene>
    <name evidence="3" type="primary">LOC113793093</name>
</gene>
<dbReference type="SUPFAM" id="SSF53098">
    <property type="entry name" value="Ribonuclease H-like"/>
    <property type="match status" value="1"/>
</dbReference>
<dbReference type="Proteomes" id="UP000515146">
    <property type="component" value="Unplaced"/>
</dbReference>
<keyword evidence="2" id="KW-1185">Reference proteome</keyword>
<name>A0A6P6Y3A4_DERPT</name>
<dbReference type="GO" id="GO:0003676">
    <property type="term" value="F:nucleic acid binding"/>
    <property type="evidence" value="ECO:0007669"/>
    <property type="project" value="InterPro"/>
</dbReference>
<proteinExistence type="predicted"/>
<dbReference type="InterPro" id="IPR012337">
    <property type="entry name" value="RNaseH-like_sf"/>
</dbReference>
<protein>
    <submittedName>
        <fullName evidence="3">Uncharacterized protein LOC113793093</fullName>
    </submittedName>
</protein>
<dbReference type="OrthoDB" id="445936at2759"/>
<feature type="non-terminal residue" evidence="3">
    <location>
        <position position="205"/>
    </location>
</feature>